<evidence type="ECO:0008006" key="4">
    <source>
        <dbReference type="Google" id="ProtNLM"/>
    </source>
</evidence>
<comment type="caution">
    <text evidence="2">The sequence shown here is derived from an EMBL/GenBank/DDBJ whole genome shotgun (WGS) entry which is preliminary data.</text>
</comment>
<reference evidence="2 3" key="1">
    <citation type="submission" date="2020-04" db="EMBL/GenBank/DDBJ databases">
        <authorList>
            <person name="Hitch T.C.A."/>
            <person name="Wylensek D."/>
            <person name="Clavel T."/>
        </authorList>
    </citation>
    <scope>NUCLEOTIDE SEQUENCE [LARGE SCALE GENOMIC DNA]</scope>
    <source>
        <strain evidence="2 3">Oil-RF-744-FAT-WT-6-1</strain>
    </source>
</reference>
<dbReference type="Pfam" id="PF06782">
    <property type="entry name" value="UPF0236"/>
    <property type="match status" value="1"/>
</dbReference>
<dbReference type="AlphaFoldDB" id="A0A848C270"/>
<comment type="similarity">
    <text evidence="1">Belongs to the UPF0236 family.</text>
</comment>
<dbReference type="EMBL" id="JABAFG010000013">
    <property type="protein sequence ID" value="NME28643.1"/>
    <property type="molecule type" value="Genomic_DNA"/>
</dbReference>
<evidence type="ECO:0000313" key="2">
    <source>
        <dbReference type="EMBL" id="NME28643.1"/>
    </source>
</evidence>
<sequence>MKTIVAEITRTIKDSDVAEIIKTIKDSDTVIERDMKLLALFFELFRLKPYQRFSALLMKKVAETATSCVYRKTADIVNQFTLTNLSHQTVKHIVMQSGTLCQEWQDIQRQETSVEETEAPVVYIEGDGLVLRGQHKKQLEIHRMQVYEGREKEGKRTRLIHAYHMASTEYEKTWERAGWYMHRQYGLSHTIVISNGDGGTGYGYEAFQELAAGCKWHEHQRDVYHAHRKVKERLHFTAPKVK</sequence>
<evidence type="ECO:0000313" key="3">
    <source>
        <dbReference type="Proteomes" id="UP000591071"/>
    </source>
</evidence>
<name>A0A848C270_9FIRM</name>
<dbReference type="InterPro" id="IPR009620">
    <property type="entry name" value="UPF0236"/>
</dbReference>
<organism evidence="2 3">
    <name type="scientific">Megasphaera hexanoica</name>
    <dbReference type="NCBI Taxonomy" id="1675036"/>
    <lineage>
        <taxon>Bacteria</taxon>
        <taxon>Bacillati</taxon>
        <taxon>Bacillota</taxon>
        <taxon>Negativicutes</taxon>
        <taxon>Veillonellales</taxon>
        <taxon>Veillonellaceae</taxon>
        <taxon>Megasphaera</taxon>
    </lineage>
</organism>
<proteinExistence type="inferred from homology"/>
<protein>
    <recommendedName>
        <fullName evidence="4">Transposase</fullName>
    </recommendedName>
</protein>
<dbReference type="Proteomes" id="UP000591071">
    <property type="component" value="Unassembled WGS sequence"/>
</dbReference>
<accession>A0A848C270</accession>
<evidence type="ECO:0000256" key="1">
    <source>
        <dbReference type="ARBA" id="ARBA00006539"/>
    </source>
</evidence>
<gene>
    <name evidence="2" type="ORF">HF872_08420</name>
</gene>